<dbReference type="InterPro" id="IPR005941">
    <property type="entry name" value="DapE_proteobac"/>
</dbReference>
<comment type="subunit">
    <text evidence="3 15">Homodimer.</text>
</comment>
<organism evidence="17 18">
    <name type="scientific">Rhodocista pekingensis</name>
    <dbReference type="NCBI Taxonomy" id="201185"/>
    <lineage>
        <taxon>Bacteria</taxon>
        <taxon>Pseudomonadati</taxon>
        <taxon>Pseudomonadota</taxon>
        <taxon>Alphaproteobacteria</taxon>
        <taxon>Rhodospirillales</taxon>
        <taxon>Azospirillaceae</taxon>
        <taxon>Rhodocista</taxon>
    </lineage>
</organism>
<dbReference type="EC" id="3.5.1.18" evidence="4 15"/>
<evidence type="ECO:0000256" key="11">
    <source>
        <dbReference type="ARBA" id="ARBA00023154"/>
    </source>
</evidence>
<dbReference type="InterPro" id="IPR001261">
    <property type="entry name" value="ArgE/DapE_CS"/>
</dbReference>
<evidence type="ECO:0000256" key="9">
    <source>
        <dbReference type="ARBA" id="ARBA00022833"/>
    </source>
</evidence>
<comment type="pathway">
    <text evidence="1 15">Amino-acid biosynthesis; L-lysine biosynthesis via DAP pathway; LL-2,6-diaminopimelate from (S)-tetrahydrodipicolinate (succinylase route): step 3/3.</text>
</comment>
<evidence type="ECO:0000256" key="4">
    <source>
        <dbReference type="ARBA" id="ARBA00011921"/>
    </source>
</evidence>
<evidence type="ECO:0000256" key="6">
    <source>
        <dbReference type="ARBA" id="ARBA00022605"/>
    </source>
</evidence>
<feature type="active site" description="Proton acceptor" evidence="15">
    <location>
        <position position="139"/>
    </location>
</feature>
<evidence type="ECO:0000256" key="13">
    <source>
        <dbReference type="ARBA" id="ARBA00031891"/>
    </source>
</evidence>
<dbReference type="HAMAP" id="MF_01690">
    <property type="entry name" value="DapE"/>
    <property type="match status" value="1"/>
</dbReference>
<evidence type="ECO:0000313" key="17">
    <source>
        <dbReference type="EMBL" id="MFC7333761.1"/>
    </source>
</evidence>
<feature type="binding site" evidence="15">
    <location>
        <position position="140"/>
    </location>
    <ligand>
        <name>Zn(2+)</name>
        <dbReference type="ChEBI" id="CHEBI:29105"/>
        <label>2</label>
    </ligand>
</feature>
<dbReference type="NCBIfam" id="TIGR01246">
    <property type="entry name" value="dapE_proteo"/>
    <property type="match status" value="1"/>
</dbReference>
<keyword evidence="11 15" id="KW-0457">Lysine biosynthesis</keyword>
<evidence type="ECO:0000256" key="8">
    <source>
        <dbReference type="ARBA" id="ARBA00022801"/>
    </source>
</evidence>
<dbReference type="InterPro" id="IPR050072">
    <property type="entry name" value="Peptidase_M20A"/>
</dbReference>
<dbReference type="CDD" id="cd03891">
    <property type="entry name" value="M20_DapE_proteobac"/>
    <property type="match status" value="1"/>
</dbReference>
<sequence>MAPDPIALARDLIRCPSVTPADAGALDLVQSVLEGLGFTCHRLPFQEPGTERVDNLYARLGDQGPNFCFAGHTDVVPAGDAAAWTVDPFGGEIIDGQLYGRGAADMKGGVAAFIAAVGSFLDRNGPPPGSISLLITGDEEGPAVNGTRKVLDWMAARGERIDACLVGEPTNPRALGDMIKVGRRGSLTATLTALGAQGHTAYPHLADNPLPRLAEALHLLASSPLDMGTPHFQPSTLALTSIDVGNPASNVIPARGTARFNIRFNDLHTPESLEAHIRDVLEEVGGAWDLTVQTSGVAFLTPPGALSDIVAAAVEAHTGRTPELSTSGGTSDARFIKDHCPVVEFGLVGASMHKVDERVAVADLLDLTAIYRTVLERWFAGTERRA</sequence>
<evidence type="ECO:0000256" key="12">
    <source>
        <dbReference type="ARBA" id="ARBA00023285"/>
    </source>
</evidence>
<reference evidence="18" key="1">
    <citation type="journal article" date="2019" name="Int. J. Syst. Evol. Microbiol.">
        <title>The Global Catalogue of Microorganisms (GCM) 10K type strain sequencing project: providing services to taxonomists for standard genome sequencing and annotation.</title>
        <authorList>
            <consortium name="The Broad Institute Genomics Platform"/>
            <consortium name="The Broad Institute Genome Sequencing Center for Infectious Disease"/>
            <person name="Wu L."/>
            <person name="Ma J."/>
        </authorList>
    </citation>
    <scope>NUCLEOTIDE SEQUENCE [LARGE SCALE GENOMIC DNA]</scope>
    <source>
        <strain evidence="18">CGMCC 1.16275</strain>
    </source>
</reference>
<gene>
    <name evidence="15 17" type="primary">dapE</name>
    <name evidence="17" type="ORF">ACFQPS_11345</name>
</gene>
<keyword evidence="6 15" id="KW-0028">Amino-acid biosynthesis</keyword>
<keyword evidence="12 15" id="KW-0170">Cobalt</keyword>
<evidence type="ECO:0000256" key="3">
    <source>
        <dbReference type="ARBA" id="ARBA00011738"/>
    </source>
</evidence>
<evidence type="ECO:0000259" key="16">
    <source>
        <dbReference type="Pfam" id="PF07687"/>
    </source>
</evidence>
<evidence type="ECO:0000256" key="2">
    <source>
        <dbReference type="ARBA" id="ARBA00006746"/>
    </source>
</evidence>
<dbReference type="Pfam" id="PF01546">
    <property type="entry name" value="Peptidase_M20"/>
    <property type="match status" value="1"/>
</dbReference>
<keyword evidence="10 15" id="KW-0220">Diaminopimelate biosynthesis</keyword>
<protein>
    <recommendedName>
        <fullName evidence="5 15">Succinyl-diaminopimelate desuccinylase</fullName>
        <shortName evidence="15">SDAP desuccinylase</shortName>
        <ecNumber evidence="4 15">3.5.1.18</ecNumber>
    </recommendedName>
    <alternativeName>
        <fullName evidence="13 15">N-succinyl-LL-2,6-diaminoheptanedioate amidohydrolase</fullName>
    </alternativeName>
</protein>
<dbReference type="InterPro" id="IPR011650">
    <property type="entry name" value="Peptidase_M20_dimer"/>
</dbReference>
<keyword evidence="18" id="KW-1185">Reference proteome</keyword>
<evidence type="ECO:0000256" key="5">
    <source>
        <dbReference type="ARBA" id="ARBA00022391"/>
    </source>
</evidence>
<evidence type="ECO:0000256" key="1">
    <source>
        <dbReference type="ARBA" id="ARBA00005130"/>
    </source>
</evidence>
<evidence type="ECO:0000256" key="7">
    <source>
        <dbReference type="ARBA" id="ARBA00022723"/>
    </source>
</evidence>
<dbReference type="InterPro" id="IPR036264">
    <property type="entry name" value="Bact_exopeptidase_dim_dom"/>
</dbReference>
<dbReference type="PANTHER" id="PTHR43808">
    <property type="entry name" value="ACETYLORNITHINE DEACETYLASE"/>
    <property type="match status" value="1"/>
</dbReference>
<comment type="similarity">
    <text evidence="2 15">Belongs to the peptidase M20A family. DapE subfamily.</text>
</comment>
<comment type="function">
    <text evidence="15">Catalyzes the hydrolysis of N-succinyl-L,L-diaminopimelic acid (SDAP), forming succinate and LL-2,6-diaminopimelate (DAP), an intermediate involved in the bacterial biosynthesis of lysine and meso-diaminopimelic acid, an essential component of bacterial cell walls.</text>
</comment>
<feature type="binding site" evidence="15">
    <location>
        <position position="353"/>
    </location>
    <ligand>
        <name>Zn(2+)</name>
        <dbReference type="ChEBI" id="CHEBI:29105"/>
        <label>2</label>
    </ligand>
</feature>
<evidence type="ECO:0000256" key="14">
    <source>
        <dbReference type="ARBA" id="ARBA00051301"/>
    </source>
</evidence>
<dbReference type="RefSeq" id="WP_377359043.1">
    <property type="nucleotide sequence ID" value="NZ_JBHTCM010000010.1"/>
</dbReference>
<dbReference type="PROSITE" id="PS00759">
    <property type="entry name" value="ARGE_DAPE_CPG2_2"/>
    <property type="match status" value="1"/>
</dbReference>
<dbReference type="PANTHER" id="PTHR43808:SF31">
    <property type="entry name" value="N-ACETYL-L-CITRULLINE DEACETYLASE"/>
    <property type="match status" value="1"/>
</dbReference>
<dbReference type="InterPro" id="IPR002933">
    <property type="entry name" value="Peptidase_M20"/>
</dbReference>
<comment type="caution">
    <text evidence="17">The sequence shown here is derived from an EMBL/GenBank/DDBJ whole genome shotgun (WGS) entry which is preliminary data.</text>
</comment>
<feature type="binding site" evidence="15">
    <location>
        <position position="72"/>
    </location>
    <ligand>
        <name>Zn(2+)</name>
        <dbReference type="ChEBI" id="CHEBI:29105"/>
        <label>1</label>
    </ligand>
</feature>
<dbReference type="Proteomes" id="UP001596456">
    <property type="component" value="Unassembled WGS sequence"/>
</dbReference>
<name>A0ABW2KWS9_9PROT</name>
<comment type="catalytic activity">
    <reaction evidence="14 15">
        <text>N-succinyl-(2S,6S)-2,6-diaminopimelate + H2O = (2S,6S)-2,6-diaminopimelate + succinate</text>
        <dbReference type="Rhea" id="RHEA:22608"/>
        <dbReference type="ChEBI" id="CHEBI:15377"/>
        <dbReference type="ChEBI" id="CHEBI:30031"/>
        <dbReference type="ChEBI" id="CHEBI:57609"/>
        <dbReference type="ChEBI" id="CHEBI:58087"/>
        <dbReference type="EC" id="3.5.1.18"/>
    </reaction>
</comment>
<evidence type="ECO:0000256" key="15">
    <source>
        <dbReference type="HAMAP-Rule" id="MF_01690"/>
    </source>
</evidence>
<dbReference type="SUPFAM" id="SSF55031">
    <property type="entry name" value="Bacterial exopeptidase dimerisation domain"/>
    <property type="match status" value="1"/>
</dbReference>
<proteinExistence type="inferred from homology"/>
<dbReference type="GO" id="GO:0009014">
    <property type="term" value="F:succinyl-diaminopimelate desuccinylase activity"/>
    <property type="evidence" value="ECO:0007669"/>
    <property type="project" value="UniProtKB-EC"/>
</dbReference>
<comment type="cofactor">
    <cofactor evidence="15">
        <name>Zn(2+)</name>
        <dbReference type="ChEBI" id="CHEBI:29105"/>
    </cofactor>
    <cofactor evidence="15">
        <name>Co(2+)</name>
        <dbReference type="ChEBI" id="CHEBI:48828"/>
    </cofactor>
    <text evidence="15">Binds 2 Zn(2+) or Co(2+) ions per subunit.</text>
</comment>
<dbReference type="SUPFAM" id="SSF53187">
    <property type="entry name" value="Zn-dependent exopeptidases"/>
    <property type="match status" value="1"/>
</dbReference>
<evidence type="ECO:0000256" key="10">
    <source>
        <dbReference type="ARBA" id="ARBA00022915"/>
    </source>
</evidence>
<evidence type="ECO:0000313" key="18">
    <source>
        <dbReference type="Proteomes" id="UP001596456"/>
    </source>
</evidence>
<feature type="active site" evidence="15">
    <location>
        <position position="74"/>
    </location>
</feature>
<dbReference type="NCBIfam" id="NF009557">
    <property type="entry name" value="PRK13009.1"/>
    <property type="match status" value="1"/>
</dbReference>
<dbReference type="EMBL" id="JBHTCM010000010">
    <property type="protein sequence ID" value="MFC7333761.1"/>
    <property type="molecule type" value="Genomic_DNA"/>
</dbReference>
<keyword evidence="7 15" id="KW-0479">Metal-binding</keyword>
<feature type="binding site" evidence="15">
    <location>
        <position position="168"/>
    </location>
    <ligand>
        <name>Zn(2+)</name>
        <dbReference type="ChEBI" id="CHEBI:29105"/>
        <label>1</label>
    </ligand>
</feature>
<dbReference type="Gene3D" id="3.40.630.10">
    <property type="entry name" value="Zn peptidases"/>
    <property type="match status" value="2"/>
</dbReference>
<keyword evidence="9 15" id="KW-0862">Zinc</keyword>
<dbReference type="Pfam" id="PF07687">
    <property type="entry name" value="M20_dimer"/>
    <property type="match status" value="1"/>
</dbReference>
<feature type="binding site" evidence="15">
    <location>
        <position position="105"/>
    </location>
    <ligand>
        <name>Zn(2+)</name>
        <dbReference type="ChEBI" id="CHEBI:29105"/>
        <label>1</label>
    </ligand>
</feature>
<feature type="domain" description="Peptidase M20 dimerisation" evidence="16">
    <location>
        <begin position="181"/>
        <end position="287"/>
    </location>
</feature>
<keyword evidence="8 15" id="KW-0378">Hydrolase</keyword>
<accession>A0ABW2KWS9</accession>
<feature type="binding site" evidence="15">
    <location>
        <position position="105"/>
    </location>
    <ligand>
        <name>Zn(2+)</name>
        <dbReference type="ChEBI" id="CHEBI:29105"/>
        <label>2</label>
    </ligand>
</feature>